<evidence type="ECO:0000313" key="1">
    <source>
        <dbReference type="EMBL" id="KUM49573.1"/>
    </source>
</evidence>
<geneLocation type="mitochondrion" evidence="1"/>
<accession>A0A101M285</accession>
<comment type="caution">
    <text evidence="1">The sequence shown here is derived from an EMBL/GenBank/DDBJ whole genome shotgun (WGS) entry which is preliminary data.</text>
</comment>
<name>A0A101M285_PICGL</name>
<keyword evidence="1" id="KW-0496">Mitochondrion</keyword>
<dbReference type="EMBL" id="LKAM01000002">
    <property type="protein sequence ID" value="KUM49573.1"/>
    <property type="molecule type" value="Genomic_DNA"/>
</dbReference>
<sequence>MFGQEIHTLDLLSNPSLQCSESRNIHILPVVGQALMHTDPALGDIPFPIWCVQASSLRTFPKSRSPLPGLPDPLTLHLEVLTRHQTAVTLKCYSLGQKNTSFIRLQAAFVSSSLRIASFRLRISICCKGMGFLPLIIAFLFSVKESVHLENANMSEHSRGQLSISRTHILTATNSFICTISTLALQEKGIYCFLVYGFHA</sequence>
<reference evidence="1" key="1">
    <citation type="journal article" date="2015" name="Genome Biol. Evol.">
        <title>Organellar Genomes of White Spruce (Picea glauca): Assembly and Annotation.</title>
        <authorList>
            <person name="Jackman S.D."/>
            <person name="Warren R.L."/>
            <person name="Gibb E.A."/>
            <person name="Vandervalk B.P."/>
            <person name="Mohamadi H."/>
            <person name="Chu J."/>
            <person name="Raymond A."/>
            <person name="Pleasance S."/>
            <person name="Coope R."/>
            <person name="Wildung M.R."/>
            <person name="Ritland C.E."/>
            <person name="Bousquet J."/>
            <person name="Jones S.J."/>
            <person name="Bohlmann J."/>
            <person name="Birol I."/>
        </authorList>
    </citation>
    <scope>NUCLEOTIDE SEQUENCE [LARGE SCALE GENOMIC DNA]</scope>
    <source>
        <tissue evidence="1">Flushing bud</tissue>
    </source>
</reference>
<gene>
    <name evidence="1" type="ORF">ABT39_MTgene2798</name>
</gene>
<proteinExistence type="predicted"/>
<organism evidence="1">
    <name type="scientific">Picea glauca</name>
    <name type="common">White spruce</name>
    <name type="synonym">Pinus glauca</name>
    <dbReference type="NCBI Taxonomy" id="3330"/>
    <lineage>
        <taxon>Eukaryota</taxon>
        <taxon>Viridiplantae</taxon>
        <taxon>Streptophyta</taxon>
        <taxon>Embryophyta</taxon>
        <taxon>Tracheophyta</taxon>
        <taxon>Spermatophyta</taxon>
        <taxon>Pinopsida</taxon>
        <taxon>Pinidae</taxon>
        <taxon>Conifers I</taxon>
        <taxon>Pinales</taxon>
        <taxon>Pinaceae</taxon>
        <taxon>Picea</taxon>
    </lineage>
</organism>
<protein>
    <submittedName>
        <fullName evidence="1">Uncharacterized protein</fullName>
    </submittedName>
</protein>
<dbReference type="AlphaFoldDB" id="A0A101M285"/>